<evidence type="ECO:0000313" key="6">
    <source>
        <dbReference type="EMBL" id="RMX72702.1"/>
    </source>
</evidence>
<evidence type="ECO:0000256" key="4">
    <source>
        <dbReference type="SAM" id="MobiDB-lite"/>
    </source>
</evidence>
<evidence type="ECO:0000256" key="1">
    <source>
        <dbReference type="ARBA" id="ARBA00008129"/>
    </source>
</evidence>
<dbReference type="InterPro" id="IPR000132">
    <property type="entry name" value="Nitrilase/CN_hydratase_CS"/>
</dbReference>
<dbReference type="InterPro" id="IPR003010">
    <property type="entry name" value="C-N_Hydrolase"/>
</dbReference>
<dbReference type="Pfam" id="PF00795">
    <property type="entry name" value="CN_hydrolase"/>
    <property type="match status" value="1"/>
</dbReference>
<dbReference type="VEuPathDB" id="FungiDB:BTJ68_00251"/>
<evidence type="ECO:0000256" key="3">
    <source>
        <dbReference type="PROSITE-ProRule" id="PRU10139"/>
    </source>
</evidence>
<keyword evidence="2" id="KW-0378">Hydrolase</keyword>
<dbReference type="EMBL" id="QWIJ01002082">
    <property type="protein sequence ID" value="RMX72702.1"/>
    <property type="molecule type" value="Genomic_DNA"/>
</dbReference>
<dbReference type="PANTHER" id="PTHR46044:SF4">
    <property type="entry name" value="CYANIDE HYDRATASE"/>
    <property type="match status" value="1"/>
</dbReference>
<evidence type="ECO:0000313" key="7">
    <source>
        <dbReference type="Proteomes" id="UP000281245"/>
    </source>
</evidence>
<reference evidence="6 7" key="1">
    <citation type="journal article" date="2018" name="BMC Genomics">
        <title>Genomic evidence for intraspecific hybridization in a clonal and extremely halotolerant yeast.</title>
        <authorList>
            <person name="Gostincar C."/>
            <person name="Stajich J.E."/>
            <person name="Zupancic J."/>
            <person name="Zalar P."/>
            <person name="Gunde-Cimerman N."/>
        </authorList>
    </citation>
    <scope>NUCLEOTIDE SEQUENCE [LARGE SCALE GENOMIC DNA]</scope>
    <source>
        <strain evidence="6 7">EXF-6656</strain>
    </source>
</reference>
<dbReference type="CDD" id="cd07564">
    <property type="entry name" value="nitrilases_CHs"/>
    <property type="match status" value="1"/>
</dbReference>
<dbReference type="Proteomes" id="UP000281245">
    <property type="component" value="Unassembled WGS sequence"/>
</dbReference>
<gene>
    <name evidence="6" type="ORF">D0869_14345</name>
</gene>
<evidence type="ECO:0000259" key="5">
    <source>
        <dbReference type="PROSITE" id="PS50263"/>
    </source>
</evidence>
<dbReference type="GO" id="GO:0000257">
    <property type="term" value="F:nitrilase activity"/>
    <property type="evidence" value="ECO:0007669"/>
    <property type="project" value="UniProtKB-ARBA"/>
</dbReference>
<evidence type="ECO:0000256" key="2">
    <source>
        <dbReference type="ARBA" id="ARBA00022801"/>
    </source>
</evidence>
<protein>
    <recommendedName>
        <fullName evidence="5">CN hydrolase domain-containing protein</fullName>
    </recommendedName>
</protein>
<sequence>MFAPEARQRNSARKRQGTRSRATATGKSPDVCVWAQREYFRKTSATPNPSACGCIGMKHDIARLRWLTELGGSSMSRKGASVHSPSVAKSITLKLLTSNTSHTSFEESSTSIIDPMAPTLLKYKAAAVNAEPGWLDLELSVKKTIHWINEAGKNGCKLIAFPELWIPGYPYWMWKVNYQESLPLLKKYRENSLPSDSPQMYRIRAAAKENSIFVSLGYSEVDLNSLYTTQVMIDPSGNIINHRRKIRATHVERLVFGDGTGDTTSMVVDTEIGRIGHLNCWENMNPFLKSYAVSLGEQVHVAGWPLYPHATTLKYPDPYTNISDANSDIVTPAYAIETASYTLAPFQTISAAGVALQTPPGKTPEDHRIYNGNTRIYGPDGQALIEKPSDNFEGLVYVDIDLNEGHLSKALNDFGGHYMRPDLLRLVVDVDRKEAVSKVKGAGSPEVVRTVDRVGLSRPFSELEVPVSEEQEN</sequence>
<dbReference type="PROSITE" id="PS00920">
    <property type="entry name" value="NITRIL_CHT_1"/>
    <property type="match status" value="1"/>
</dbReference>
<organism evidence="6 7">
    <name type="scientific">Hortaea werneckii</name>
    <name type="common">Black yeast</name>
    <name type="synonym">Cladosporium werneckii</name>
    <dbReference type="NCBI Taxonomy" id="91943"/>
    <lineage>
        <taxon>Eukaryota</taxon>
        <taxon>Fungi</taxon>
        <taxon>Dikarya</taxon>
        <taxon>Ascomycota</taxon>
        <taxon>Pezizomycotina</taxon>
        <taxon>Dothideomycetes</taxon>
        <taxon>Dothideomycetidae</taxon>
        <taxon>Mycosphaerellales</taxon>
        <taxon>Teratosphaeriaceae</taxon>
        <taxon>Hortaea</taxon>
    </lineage>
</organism>
<dbReference type="AlphaFoldDB" id="A0A3M6W2C6"/>
<dbReference type="GO" id="GO:0016836">
    <property type="term" value="F:hydro-lyase activity"/>
    <property type="evidence" value="ECO:0007669"/>
    <property type="project" value="UniProtKB-ARBA"/>
</dbReference>
<name>A0A3M6W2C6_HORWE</name>
<feature type="region of interest" description="Disordered" evidence="4">
    <location>
        <begin position="1"/>
        <end position="27"/>
    </location>
</feature>
<proteinExistence type="inferred from homology"/>
<dbReference type="OrthoDB" id="10250282at2759"/>
<feature type="domain" description="CN hydrolase" evidence="5">
    <location>
        <begin position="123"/>
        <end position="402"/>
    </location>
</feature>
<dbReference type="InterPro" id="IPR044149">
    <property type="entry name" value="Nitrilases_CHs"/>
</dbReference>
<dbReference type="Gene3D" id="3.60.110.10">
    <property type="entry name" value="Carbon-nitrogen hydrolase"/>
    <property type="match status" value="1"/>
</dbReference>
<dbReference type="PANTHER" id="PTHR46044">
    <property type="entry name" value="NITRILASE"/>
    <property type="match status" value="1"/>
</dbReference>
<feature type="active site" description="Proton acceptor" evidence="3">
    <location>
        <position position="163"/>
    </location>
</feature>
<dbReference type="PROSITE" id="PS50263">
    <property type="entry name" value="CN_HYDROLASE"/>
    <property type="match status" value="1"/>
</dbReference>
<dbReference type="InterPro" id="IPR036526">
    <property type="entry name" value="C-N_Hydrolase_sf"/>
</dbReference>
<comment type="similarity">
    <text evidence="1">Belongs to the carbon-nitrogen hydrolase superfamily. Nitrilase family.</text>
</comment>
<comment type="caution">
    <text evidence="6">The sequence shown here is derived from an EMBL/GenBank/DDBJ whole genome shotgun (WGS) entry which is preliminary data.</text>
</comment>
<dbReference type="SUPFAM" id="SSF56317">
    <property type="entry name" value="Carbon-nitrogen hydrolase"/>
    <property type="match status" value="1"/>
</dbReference>
<accession>A0A3M6W2C6</accession>
<dbReference type="FunFam" id="3.60.110.10:FF:000011">
    <property type="entry name" value="Cyanide hydratase"/>
    <property type="match status" value="1"/>
</dbReference>